<organism evidence="6 7">
    <name type="scientific">Rhizomicrobium electricum</name>
    <dbReference type="NCBI Taxonomy" id="480070"/>
    <lineage>
        <taxon>Bacteria</taxon>
        <taxon>Pseudomonadati</taxon>
        <taxon>Pseudomonadota</taxon>
        <taxon>Alphaproteobacteria</taxon>
        <taxon>Micropepsales</taxon>
        <taxon>Micropepsaceae</taxon>
        <taxon>Rhizomicrobium</taxon>
    </lineage>
</organism>
<reference evidence="6 7" key="1">
    <citation type="journal article" date="2019" name="Int. J. Syst. Evol. Microbiol.">
        <title>The Global Catalogue of Microorganisms (GCM) 10K type strain sequencing project: providing services to taxonomists for standard genome sequencing and annotation.</title>
        <authorList>
            <consortium name="The Broad Institute Genomics Platform"/>
            <consortium name="The Broad Institute Genome Sequencing Center for Infectious Disease"/>
            <person name="Wu L."/>
            <person name="Ma J."/>
        </authorList>
    </citation>
    <scope>NUCLEOTIDE SEQUENCE [LARGE SCALE GENOMIC DNA]</scope>
    <source>
        <strain evidence="6 7">JCM 15089</strain>
    </source>
</reference>
<accession>A0ABN1EU55</accession>
<dbReference type="InterPro" id="IPR000673">
    <property type="entry name" value="Sig_transdc_resp-reg_Me-estase"/>
</dbReference>
<evidence type="ECO:0000256" key="2">
    <source>
        <dbReference type="ARBA" id="ARBA00039140"/>
    </source>
</evidence>
<protein>
    <recommendedName>
        <fullName evidence="2">protein-glutamate methylesterase</fullName>
        <ecNumber evidence="2">3.1.1.61</ecNumber>
    </recommendedName>
</protein>
<dbReference type="RefSeq" id="WP_166935989.1">
    <property type="nucleotide sequence ID" value="NZ_BAAADD010000006.1"/>
</dbReference>
<feature type="domain" description="CheB-type methylesterase" evidence="5">
    <location>
        <begin position="18"/>
        <end position="180"/>
    </location>
</feature>
<evidence type="ECO:0000256" key="4">
    <source>
        <dbReference type="PROSITE-ProRule" id="PRU00050"/>
    </source>
</evidence>
<keyword evidence="7" id="KW-1185">Reference proteome</keyword>
<dbReference type="Gene3D" id="3.40.50.180">
    <property type="entry name" value="Methylesterase CheB, C-terminal domain"/>
    <property type="match status" value="1"/>
</dbReference>
<comment type="catalytic activity">
    <reaction evidence="3">
        <text>[protein]-L-glutamate 5-O-methyl ester + H2O = L-glutamyl-[protein] + methanol + H(+)</text>
        <dbReference type="Rhea" id="RHEA:23236"/>
        <dbReference type="Rhea" id="RHEA-COMP:10208"/>
        <dbReference type="Rhea" id="RHEA-COMP:10311"/>
        <dbReference type="ChEBI" id="CHEBI:15377"/>
        <dbReference type="ChEBI" id="CHEBI:15378"/>
        <dbReference type="ChEBI" id="CHEBI:17790"/>
        <dbReference type="ChEBI" id="CHEBI:29973"/>
        <dbReference type="ChEBI" id="CHEBI:82795"/>
        <dbReference type="EC" id="3.1.1.61"/>
    </reaction>
</comment>
<dbReference type="SUPFAM" id="SSF52738">
    <property type="entry name" value="Methylesterase CheB, C-terminal domain"/>
    <property type="match status" value="1"/>
</dbReference>
<evidence type="ECO:0000313" key="7">
    <source>
        <dbReference type="Proteomes" id="UP001499951"/>
    </source>
</evidence>
<evidence type="ECO:0000313" key="6">
    <source>
        <dbReference type="EMBL" id="GAA0573710.1"/>
    </source>
</evidence>
<evidence type="ECO:0000259" key="5">
    <source>
        <dbReference type="PROSITE" id="PS50122"/>
    </source>
</evidence>
<comment type="caution">
    <text evidence="4">Lacks conserved residue(s) required for the propagation of feature annotation.</text>
</comment>
<dbReference type="PIRSF" id="PIRSF036461">
    <property type="entry name" value="Chmtx_methlestr"/>
    <property type="match status" value="1"/>
</dbReference>
<dbReference type="PANTHER" id="PTHR42872">
    <property type="entry name" value="PROTEIN-GLUTAMATE METHYLESTERASE/PROTEIN-GLUTAMINE GLUTAMINASE"/>
    <property type="match status" value="1"/>
</dbReference>
<dbReference type="Pfam" id="PF01339">
    <property type="entry name" value="CheB_methylest"/>
    <property type="match status" value="1"/>
</dbReference>
<evidence type="ECO:0000256" key="1">
    <source>
        <dbReference type="ARBA" id="ARBA00022801"/>
    </source>
</evidence>
<sequence length="312" mass="33179">MDAKITPQGVNIASDFTLPARFPVPVIAVVHVGSGPSVLPSILNDLGGLPASHARHGAALEAGHVYIAPPDRHVLVVDGYLELTHGPRENWARPAIDPLFRSAAEAYGTSAIGVVLTGRLNDGSAGLYEIKRRGGIAIVQEPSEAEAPSMPESALLNVDVDYRLPIAEMAGVLLELLKDMAAKPSCRKNAGDLKMAEITTPTAQTCPECGGAMAKEQLGKMTRFRCHIGHVMSAEVLAATQLEKLAADLAAAQRSLNERAALARSLAAKQEAQGNAETAAQWQAAGMQAEKLEEAVRQMVKTDWIHPEEREP</sequence>
<dbReference type="EC" id="3.1.1.61" evidence="2"/>
<dbReference type="PANTHER" id="PTHR42872:SF6">
    <property type="entry name" value="PROTEIN-GLUTAMATE METHYLESTERASE_PROTEIN-GLUTAMINE GLUTAMINASE"/>
    <property type="match status" value="1"/>
</dbReference>
<dbReference type="Proteomes" id="UP001499951">
    <property type="component" value="Unassembled WGS sequence"/>
</dbReference>
<evidence type="ECO:0000256" key="3">
    <source>
        <dbReference type="ARBA" id="ARBA00048267"/>
    </source>
</evidence>
<comment type="caution">
    <text evidence="6">The sequence shown here is derived from an EMBL/GenBank/DDBJ whole genome shotgun (WGS) entry which is preliminary data.</text>
</comment>
<gene>
    <name evidence="6" type="ORF">GCM10008942_22970</name>
</gene>
<dbReference type="InterPro" id="IPR035909">
    <property type="entry name" value="CheB_C"/>
</dbReference>
<dbReference type="InterPro" id="IPR011247">
    <property type="entry name" value="Chemotax_prot-Glu_Me-esterase"/>
</dbReference>
<name>A0ABN1EU55_9PROT</name>
<dbReference type="CDD" id="cd16433">
    <property type="entry name" value="CheB"/>
    <property type="match status" value="1"/>
</dbReference>
<dbReference type="EMBL" id="BAAADD010000006">
    <property type="protein sequence ID" value="GAA0573710.1"/>
    <property type="molecule type" value="Genomic_DNA"/>
</dbReference>
<dbReference type="PROSITE" id="PS50122">
    <property type="entry name" value="CHEB"/>
    <property type="match status" value="1"/>
</dbReference>
<keyword evidence="1" id="KW-0378">Hydrolase</keyword>
<proteinExistence type="predicted"/>